<name>A0A1M7YLU1_9FIRM</name>
<protein>
    <submittedName>
        <fullName evidence="7">Proteasome lid subunit RPN8/RPN11, contains Jab1/MPN metalloenzyme (JAMM) motif</fullName>
    </submittedName>
</protein>
<dbReference type="Pfam" id="PF14464">
    <property type="entry name" value="Prok-JAB"/>
    <property type="match status" value="1"/>
</dbReference>
<evidence type="ECO:0000256" key="5">
    <source>
        <dbReference type="ARBA" id="ARBA00023049"/>
    </source>
</evidence>
<dbReference type="RefSeq" id="WP_073590800.1">
    <property type="nucleotide sequence ID" value="NZ_FRFD01000014.1"/>
</dbReference>
<dbReference type="GO" id="GO:0000502">
    <property type="term" value="C:proteasome complex"/>
    <property type="evidence" value="ECO:0007669"/>
    <property type="project" value="UniProtKB-KW"/>
</dbReference>
<dbReference type="SUPFAM" id="SSF102712">
    <property type="entry name" value="JAB1/MPN domain"/>
    <property type="match status" value="1"/>
</dbReference>
<dbReference type="PANTHER" id="PTHR34858:SF1">
    <property type="entry name" value="CYSO-CYSTEINE PEPTIDASE"/>
    <property type="match status" value="1"/>
</dbReference>
<dbReference type="Proteomes" id="UP000184612">
    <property type="component" value="Unassembled WGS sequence"/>
</dbReference>
<evidence type="ECO:0000256" key="2">
    <source>
        <dbReference type="ARBA" id="ARBA00022723"/>
    </source>
</evidence>
<proteinExistence type="predicted"/>
<dbReference type="Gene3D" id="3.40.140.10">
    <property type="entry name" value="Cytidine Deaminase, domain 2"/>
    <property type="match status" value="1"/>
</dbReference>
<keyword evidence="7" id="KW-0647">Proteasome</keyword>
<keyword evidence="2" id="KW-0479">Metal-binding</keyword>
<gene>
    <name evidence="7" type="ORF">SAMN02745217_04162</name>
</gene>
<keyword evidence="8" id="KW-1185">Reference proteome</keyword>
<keyword evidence="5" id="KW-0482">Metalloprotease</keyword>
<evidence type="ECO:0000256" key="1">
    <source>
        <dbReference type="ARBA" id="ARBA00022670"/>
    </source>
</evidence>
<dbReference type="InterPro" id="IPR028090">
    <property type="entry name" value="JAB_dom_prok"/>
</dbReference>
<evidence type="ECO:0000313" key="8">
    <source>
        <dbReference type="Proteomes" id="UP000184612"/>
    </source>
</evidence>
<keyword evidence="4" id="KW-0862">Zinc</keyword>
<reference evidence="7 8" key="1">
    <citation type="submission" date="2016-12" db="EMBL/GenBank/DDBJ databases">
        <authorList>
            <person name="Song W.-J."/>
            <person name="Kurnit D.M."/>
        </authorList>
    </citation>
    <scope>NUCLEOTIDE SEQUENCE [LARGE SCALE GENOMIC DNA]</scope>
    <source>
        <strain evidence="7 8">DSM 12503</strain>
    </source>
</reference>
<organism evidence="7 8">
    <name type="scientific">Anaerocolumna xylanovorans DSM 12503</name>
    <dbReference type="NCBI Taxonomy" id="1121345"/>
    <lineage>
        <taxon>Bacteria</taxon>
        <taxon>Bacillati</taxon>
        <taxon>Bacillota</taxon>
        <taxon>Clostridia</taxon>
        <taxon>Lachnospirales</taxon>
        <taxon>Lachnospiraceae</taxon>
        <taxon>Anaerocolumna</taxon>
    </lineage>
</organism>
<evidence type="ECO:0000259" key="6">
    <source>
        <dbReference type="Pfam" id="PF14464"/>
    </source>
</evidence>
<keyword evidence="3" id="KW-0378">Hydrolase</keyword>
<dbReference type="AlphaFoldDB" id="A0A1M7YLU1"/>
<feature type="domain" description="JAB" evidence="6">
    <location>
        <begin position="49"/>
        <end position="133"/>
    </location>
</feature>
<keyword evidence="1" id="KW-0645">Protease</keyword>
<evidence type="ECO:0000256" key="3">
    <source>
        <dbReference type="ARBA" id="ARBA00022801"/>
    </source>
</evidence>
<dbReference type="GO" id="GO:0008270">
    <property type="term" value="F:zinc ion binding"/>
    <property type="evidence" value="ECO:0007669"/>
    <property type="project" value="TreeGrafter"/>
</dbReference>
<dbReference type="GO" id="GO:0008235">
    <property type="term" value="F:metalloexopeptidase activity"/>
    <property type="evidence" value="ECO:0007669"/>
    <property type="project" value="TreeGrafter"/>
</dbReference>
<dbReference type="EMBL" id="FRFD01000014">
    <property type="protein sequence ID" value="SHO53559.1"/>
    <property type="molecule type" value="Genomic_DNA"/>
</dbReference>
<dbReference type="PANTHER" id="PTHR34858">
    <property type="entry name" value="CYSO-CYSTEINE PEPTIDASE"/>
    <property type="match status" value="1"/>
</dbReference>
<dbReference type="OrthoDB" id="9768004at2"/>
<evidence type="ECO:0000256" key="4">
    <source>
        <dbReference type="ARBA" id="ARBA00022833"/>
    </source>
</evidence>
<dbReference type="GO" id="GO:0006508">
    <property type="term" value="P:proteolysis"/>
    <property type="evidence" value="ECO:0007669"/>
    <property type="project" value="UniProtKB-KW"/>
</dbReference>
<dbReference type="InterPro" id="IPR051929">
    <property type="entry name" value="VirAsm_ModProt"/>
</dbReference>
<dbReference type="STRING" id="1121345.SAMN02745217_04162"/>
<accession>A0A1M7YLU1</accession>
<evidence type="ECO:0000313" key="7">
    <source>
        <dbReference type="EMBL" id="SHO53559.1"/>
    </source>
</evidence>
<sequence>MKKEIFIPTELINSFTKQVIDKFPQKAFGYFISSIEGGNPDEFIMFSNDQRNEWKDMFEEYGNYYVRNNDAGFLANEEEVYEINKLIKNKGKHIVGVFHSHQRHPAIFSTVDIDLHPSPKLWHLIISLRNIESPQIKAFEIQENVPNELEIVRVNQQYV</sequence>